<reference evidence="3" key="1">
    <citation type="journal article" date="2019" name="Int. J. Syst. Evol. Microbiol.">
        <title>The Global Catalogue of Microorganisms (GCM) 10K type strain sequencing project: providing services to taxonomists for standard genome sequencing and annotation.</title>
        <authorList>
            <consortium name="The Broad Institute Genomics Platform"/>
            <consortium name="The Broad Institute Genome Sequencing Center for Infectious Disease"/>
            <person name="Wu L."/>
            <person name="Ma J."/>
        </authorList>
    </citation>
    <scope>NUCLEOTIDE SEQUENCE [LARGE SCALE GENOMIC DNA]</scope>
    <source>
        <strain evidence="3">CECT 8010</strain>
    </source>
</reference>
<name>A0ABV8PWB6_9BACT</name>
<comment type="caution">
    <text evidence="2">The sequence shown here is derived from an EMBL/GenBank/DDBJ whole genome shotgun (WGS) entry which is preliminary data.</text>
</comment>
<feature type="chain" id="PRO_5045259192" description="Outer membrane beta-barrel porin/alpha-amylase" evidence="1">
    <location>
        <begin position="21"/>
        <end position="277"/>
    </location>
</feature>
<dbReference type="Proteomes" id="UP001595906">
    <property type="component" value="Unassembled WGS sequence"/>
</dbReference>
<feature type="signal peptide" evidence="1">
    <location>
        <begin position="1"/>
        <end position="20"/>
    </location>
</feature>
<proteinExistence type="predicted"/>
<evidence type="ECO:0000313" key="3">
    <source>
        <dbReference type="Proteomes" id="UP001595906"/>
    </source>
</evidence>
<keyword evidence="3" id="KW-1185">Reference proteome</keyword>
<dbReference type="EMBL" id="JBHSDC010000019">
    <property type="protein sequence ID" value="MFC4232287.1"/>
    <property type="molecule type" value="Genomic_DNA"/>
</dbReference>
<evidence type="ECO:0000256" key="1">
    <source>
        <dbReference type="SAM" id="SignalP"/>
    </source>
</evidence>
<evidence type="ECO:0000313" key="2">
    <source>
        <dbReference type="EMBL" id="MFC4232287.1"/>
    </source>
</evidence>
<keyword evidence="1" id="KW-0732">Signal</keyword>
<gene>
    <name evidence="2" type="ORF">ACFOW1_10320</name>
</gene>
<organism evidence="2 3">
    <name type="scientific">Parasediminibacterium paludis</name>
    <dbReference type="NCBI Taxonomy" id="908966"/>
    <lineage>
        <taxon>Bacteria</taxon>
        <taxon>Pseudomonadati</taxon>
        <taxon>Bacteroidota</taxon>
        <taxon>Chitinophagia</taxon>
        <taxon>Chitinophagales</taxon>
        <taxon>Chitinophagaceae</taxon>
        <taxon>Parasediminibacterium</taxon>
    </lineage>
</organism>
<sequence>MKKLGLLVVVLALFHQFAFAGFPIGKGRFKLIPNYTLYHAEGYWDNNGTYKAYINNGRFTSNYVAIYLGAGISKDLDFIATVPFVVQTQTSEVSNGKINSVGNIGDISLGLSYYISHFNNDNSHLSLSGSLIIPGYQNVDTPYIGFGTFGMEVKVGVAGTTDKYYRNPYYDIEAGFRQYFDVYGPSQVFLNISGGIPVSEQVKLNGSFNTVNSVSTLATFSASNLTANKNFNYIRAAAGVAFVASKNAEIGFNLFKDLAGKNIGKGSGISLFGVIKF</sequence>
<protein>
    <recommendedName>
        <fullName evidence="4">Outer membrane beta-barrel porin/alpha-amylase</fullName>
    </recommendedName>
</protein>
<dbReference type="RefSeq" id="WP_379014079.1">
    <property type="nucleotide sequence ID" value="NZ_JBHSDC010000019.1"/>
</dbReference>
<evidence type="ECO:0008006" key="4">
    <source>
        <dbReference type="Google" id="ProtNLM"/>
    </source>
</evidence>
<accession>A0ABV8PWB6</accession>